<evidence type="ECO:0000256" key="4">
    <source>
        <dbReference type="ARBA" id="ARBA00022692"/>
    </source>
</evidence>
<keyword evidence="5 9" id="KW-0999">Mitochondrion inner membrane</keyword>
<keyword evidence="6 9" id="KW-1133">Transmembrane helix</keyword>
<evidence type="ECO:0000256" key="2">
    <source>
        <dbReference type="ARBA" id="ARBA00004434"/>
    </source>
</evidence>
<evidence type="ECO:0000256" key="3">
    <source>
        <dbReference type="ARBA" id="ARBA00006792"/>
    </source>
</evidence>
<comment type="subunit">
    <text evidence="9">Component of the mitochondrial contact site and cristae organizing system (MICOS) complex.</text>
</comment>
<protein>
    <recommendedName>
        <fullName evidence="9">MICOS complex subunit MIC10</fullName>
    </recommendedName>
</protein>
<evidence type="ECO:0000256" key="6">
    <source>
        <dbReference type="ARBA" id="ARBA00022989"/>
    </source>
</evidence>
<evidence type="ECO:0000256" key="9">
    <source>
        <dbReference type="RuleBase" id="RU363011"/>
    </source>
</evidence>
<dbReference type="Pfam" id="PF04418">
    <property type="entry name" value="DUF543"/>
    <property type="match status" value="1"/>
</dbReference>
<dbReference type="PANTHER" id="PTHR21304:SF0">
    <property type="entry name" value="MICOS COMPLEX SUBUNIT MIC10"/>
    <property type="match status" value="1"/>
</dbReference>
<feature type="region of interest" description="Disordered" evidence="10">
    <location>
        <begin position="71"/>
        <end position="91"/>
    </location>
</feature>
<feature type="compositionally biased region" description="Basic and acidic residues" evidence="10">
    <location>
        <begin position="81"/>
        <end position="91"/>
    </location>
</feature>
<evidence type="ECO:0000313" key="11">
    <source>
        <dbReference type="EMBL" id="BES88005.1"/>
    </source>
</evidence>
<keyword evidence="4 9" id="KW-0812">Transmembrane</keyword>
<dbReference type="EMBL" id="AP028909">
    <property type="protein sequence ID" value="BES88005.1"/>
    <property type="molecule type" value="Genomic_DNA"/>
</dbReference>
<evidence type="ECO:0000313" key="12">
    <source>
        <dbReference type="Proteomes" id="UP001307889"/>
    </source>
</evidence>
<feature type="transmembrane region" description="Helical" evidence="9">
    <location>
        <begin position="12"/>
        <end position="34"/>
    </location>
</feature>
<evidence type="ECO:0000256" key="5">
    <source>
        <dbReference type="ARBA" id="ARBA00022792"/>
    </source>
</evidence>
<comment type="subcellular location">
    <subcellularLocation>
        <location evidence="2 9">Mitochondrion inner membrane</location>
        <topology evidence="2 9">Single-pass membrane protein</topology>
    </subcellularLocation>
</comment>
<name>A0ABN7AAY4_9HEMI</name>
<dbReference type="PANTHER" id="PTHR21304">
    <property type="entry name" value="MICOS COMPLEX SUBUNIT MIC10"/>
    <property type="match status" value="1"/>
</dbReference>
<keyword evidence="8 9" id="KW-0472">Membrane</keyword>
<dbReference type="Proteomes" id="UP001307889">
    <property type="component" value="Chromosome 1"/>
</dbReference>
<comment type="similarity">
    <text evidence="3 9">Belongs to the MICOS complex subunit Mic10 family.</text>
</comment>
<comment type="function">
    <text evidence="1 9">Component of the MICOS complex, a large protein complex of the mitochondrial inner membrane that plays crucial roles in the maintenance of crista junctions, inner membrane architecture, and formation of contact sites to the outer membrane.</text>
</comment>
<evidence type="ECO:0000256" key="7">
    <source>
        <dbReference type="ARBA" id="ARBA00023128"/>
    </source>
</evidence>
<evidence type="ECO:0000256" key="1">
    <source>
        <dbReference type="ARBA" id="ARBA00002689"/>
    </source>
</evidence>
<keyword evidence="12" id="KW-1185">Reference proteome</keyword>
<keyword evidence="7 9" id="KW-0496">Mitochondrion</keyword>
<dbReference type="InterPro" id="IPR007512">
    <property type="entry name" value="Mic10"/>
</dbReference>
<evidence type="ECO:0000256" key="10">
    <source>
        <dbReference type="SAM" id="MobiDB-lite"/>
    </source>
</evidence>
<evidence type="ECO:0000256" key="8">
    <source>
        <dbReference type="ARBA" id="ARBA00023136"/>
    </source>
</evidence>
<sequence>MATHEQRVDRCILHGLKSIGLGLAVGLIASTLIFKRKRWAFLLSAGYGIGSAVAGCDHELFHREYLDPCEEERKMRKNKKKGQEDSPKPSA</sequence>
<reference evidence="11 12" key="1">
    <citation type="submission" date="2023-09" db="EMBL/GenBank/DDBJ databases">
        <title>Nesidiocoris tenuis whole genome shotgun sequence.</title>
        <authorList>
            <person name="Shibata T."/>
            <person name="Shimoda M."/>
            <person name="Kobayashi T."/>
            <person name="Uehara T."/>
        </authorList>
    </citation>
    <scope>NUCLEOTIDE SEQUENCE [LARGE SCALE GENOMIC DNA]</scope>
    <source>
        <strain evidence="11 12">Japan</strain>
    </source>
</reference>
<organism evidence="11 12">
    <name type="scientific">Nesidiocoris tenuis</name>
    <dbReference type="NCBI Taxonomy" id="355587"/>
    <lineage>
        <taxon>Eukaryota</taxon>
        <taxon>Metazoa</taxon>
        <taxon>Ecdysozoa</taxon>
        <taxon>Arthropoda</taxon>
        <taxon>Hexapoda</taxon>
        <taxon>Insecta</taxon>
        <taxon>Pterygota</taxon>
        <taxon>Neoptera</taxon>
        <taxon>Paraneoptera</taxon>
        <taxon>Hemiptera</taxon>
        <taxon>Heteroptera</taxon>
        <taxon>Panheteroptera</taxon>
        <taxon>Cimicomorpha</taxon>
        <taxon>Miridae</taxon>
        <taxon>Dicyphina</taxon>
        <taxon>Nesidiocoris</taxon>
    </lineage>
</organism>
<proteinExistence type="inferred from homology"/>
<accession>A0ABN7AAY4</accession>
<gene>
    <name evidence="11" type="ORF">NTJ_00811</name>
</gene>